<accession>A0AAD5VM17</accession>
<protein>
    <recommendedName>
        <fullName evidence="3">Endonuclease/exonuclease/phosphatase domain-containing protein</fullName>
    </recommendedName>
</protein>
<dbReference type="Proteomes" id="UP001213000">
    <property type="component" value="Unassembled WGS sequence"/>
</dbReference>
<keyword evidence="2" id="KW-1185">Reference proteome</keyword>
<gene>
    <name evidence="1" type="ORF">NP233_g10444</name>
</gene>
<dbReference type="EMBL" id="JANIEX010001067">
    <property type="protein sequence ID" value="KAJ3561032.1"/>
    <property type="molecule type" value="Genomic_DNA"/>
</dbReference>
<dbReference type="Gene3D" id="3.60.10.10">
    <property type="entry name" value="Endonuclease/exonuclease/phosphatase"/>
    <property type="match status" value="1"/>
</dbReference>
<comment type="caution">
    <text evidence="1">The sequence shown here is derived from an EMBL/GenBank/DDBJ whole genome shotgun (WGS) entry which is preliminary data.</text>
</comment>
<evidence type="ECO:0000313" key="1">
    <source>
        <dbReference type="EMBL" id="KAJ3561032.1"/>
    </source>
</evidence>
<proteinExistence type="predicted"/>
<reference evidence="1" key="1">
    <citation type="submission" date="2022-07" db="EMBL/GenBank/DDBJ databases">
        <title>Genome Sequence of Leucocoprinus birnbaumii.</title>
        <authorList>
            <person name="Buettner E."/>
        </authorList>
    </citation>
    <scope>NUCLEOTIDE SEQUENCE</scope>
    <source>
        <strain evidence="1">VT141</strain>
    </source>
</reference>
<dbReference type="AlphaFoldDB" id="A0AAD5VM17"/>
<name>A0AAD5VM17_9AGAR</name>
<dbReference type="SUPFAM" id="SSF56219">
    <property type="entry name" value="DNase I-like"/>
    <property type="match status" value="1"/>
</dbReference>
<dbReference type="InterPro" id="IPR036691">
    <property type="entry name" value="Endo/exonu/phosph_ase_sf"/>
</dbReference>
<evidence type="ECO:0008006" key="3">
    <source>
        <dbReference type="Google" id="ProtNLM"/>
    </source>
</evidence>
<organism evidence="1 2">
    <name type="scientific">Leucocoprinus birnbaumii</name>
    <dbReference type="NCBI Taxonomy" id="56174"/>
    <lineage>
        <taxon>Eukaryota</taxon>
        <taxon>Fungi</taxon>
        <taxon>Dikarya</taxon>
        <taxon>Basidiomycota</taxon>
        <taxon>Agaricomycotina</taxon>
        <taxon>Agaricomycetes</taxon>
        <taxon>Agaricomycetidae</taxon>
        <taxon>Agaricales</taxon>
        <taxon>Agaricineae</taxon>
        <taxon>Agaricaceae</taxon>
        <taxon>Leucocoprinus</taxon>
    </lineage>
</organism>
<sequence length="183" mass="20932">MDTVLETNKDSFNILFIQEPPWRTIRQAPSTRDPNGEPVVGGPIHPEWTPIVRYSPDNEDTCPRVMAFIHSRLQRLRPAYRRDLVDHRDIQVISLYSQGECVYLMNVYSDSHREAITFLTNEFVEFPGLLYMGGDFNVRSAEWDPTVRSVPPEADVLTDLADSFGLERSIPENPGAHVLFIQS</sequence>
<evidence type="ECO:0000313" key="2">
    <source>
        <dbReference type="Proteomes" id="UP001213000"/>
    </source>
</evidence>